<evidence type="ECO:0000313" key="4">
    <source>
        <dbReference type="Proteomes" id="UP000499080"/>
    </source>
</evidence>
<proteinExistence type="predicted"/>
<accession>A0A4Y2RZ33</accession>
<feature type="compositionally biased region" description="Polar residues" evidence="1">
    <location>
        <begin position="568"/>
        <end position="606"/>
    </location>
</feature>
<evidence type="ECO:0000313" key="3">
    <source>
        <dbReference type="EMBL" id="GBN80255.1"/>
    </source>
</evidence>
<dbReference type="PANTHER" id="PTHR46628">
    <property type="entry name" value="PIRNA BIOGENESIS PROTEIN EXD1"/>
    <property type="match status" value="1"/>
</dbReference>
<comment type="caution">
    <text evidence="3">The sequence shown here is derived from an EMBL/GenBank/DDBJ whole genome shotgun (WGS) entry which is preliminary data.</text>
</comment>
<evidence type="ECO:0000259" key="2">
    <source>
        <dbReference type="SMART" id="SM00474"/>
    </source>
</evidence>
<dbReference type="OrthoDB" id="26838at2759"/>
<feature type="region of interest" description="Disordered" evidence="1">
    <location>
        <begin position="438"/>
        <end position="497"/>
    </location>
</feature>
<keyword evidence="4" id="KW-1185">Reference proteome</keyword>
<dbReference type="InterPro" id="IPR052144">
    <property type="entry name" value="piRNA_biogenesis_EXD1"/>
</dbReference>
<feature type="region of interest" description="Disordered" evidence="1">
    <location>
        <begin position="715"/>
        <end position="743"/>
    </location>
</feature>
<feature type="region of interest" description="Disordered" evidence="1">
    <location>
        <begin position="568"/>
        <end position="610"/>
    </location>
</feature>
<dbReference type="Gene3D" id="3.30.420.10">
    <property type="entry name" value="Ribonuclease H-like superfamily/Ribonuclease H"/>
    <property type="match status" value="1"/>
</dbReference>
<gene>
    <name evidence="3" type="primary">EXD1_1</name>
    <name evidence="3" type="ORF">AVEN_113183_1</name>
</gene>
<feature type="domain" description="3'-5' exonuclease" evidence="2">
    <location>
        <begin position="134"/>
        <end position="323"/>
    </location>
</feature>
<dbReference type="GO" id="GO:0008408">
    <property type="term" value="F:3'-5' exonuclease activity"/>
    <property type="evidence" value="ECO:0007669"/>
    <property type="project" value="InterPro"/>
</dbReference>
<feature type="region of interest" description="Disordered" evidence="1">
    <location>
        <begin position="538"/>
        <end position="557"/>
    </location>
</feature>
<name>A0A4Y2RZ33_ARAVE</name>
<dbReference type="SUPFAM" id="SSF53098">
    <property type="entry name" value="Ribonuclease H-like"/>
    <property type="match status" value="1"/>
</dbReference>
<organism evidence="3 4">
    <name type="scientific">Araneus ventricosus</name>
    <name type="common">Orbweaver spider</name>
    <name type="synonym">Epeira ventricosa</name>
    <dbReference type="NCBI Taxonomy" id="182803"/>
    <lineage>
        <taxon>Eukaryota</taxon>
        <taxon>Metazoa</taxon>
        <taxon>Ecdysozoa</taxon>
        <taxon>Arthropoda</taxon>
        <taxon>Chelicerata</taxon>
        <taxon>Arachnida</taxon>
        <taxon>Araneae</taxon>
        <taxon>Araneomorphae</taxon>
        <taxon>Entelegynae</taxon>
        <taxon>Araneoidea</taxon>
        <taxon>Araneidae</taxon>
        <taxon>Araneus</taxon>
    </lineage>
</organism>
<sequence>MALANELLDLLNCTIRFSTPEGEYEGVIRRVISTAEIIIVGKLTLLPDRRMGTLNFRFSELANIRVINRPDSVQETSAEKKDVLPVYPKTEIEKLFDFDEGSDIEDGECVDNRQATYEMKLVPRLSKFVPKDFEIIDSFNKDFSLAIKHIRQQDAIGVSLEGIEISRSGTLTWLCVSTSCCNFLFDILSLGEVAFKKGLKSILENARIQKIFHDCRLASDCLYHKYGVRLVNVFDTQVADFIVMMQMIQKDKINNRVNTLDACLNYYLEVPYDYLYGDANFDTNKDSLNFHALRPLQHEIQDVLIKNVMYLHLLKRELELALLTPLRRATDVYLNSIQKLKESELLVVPHTPNELPLDMHLEGIQIFRYKDFEYACSSVASGPPYREINNPIKNYLNYRSEYKNGQKEDKESIVNKDVSQNAKVTSSELNYKASVNYRKASKSKSEMRPVGVGSFDRSNESDQECSDDSEKNQSANCHEAARHKFKSNPSLSAGNGSNISISQKSIVKSEASQFTESTTVKNPIMRGMLELLSRTSKETVKNVKPTSNESSQVSRCNSQISAENISVNKKSVRRQSSNTNELSSFKSVCNPPVSNMSKTETSQLHRSTLERKSPSELLELISKMRSLNPLAADTSSDENSANDSIATSESVCKKTCEEGSKESESVNNISNIQLNDSVVKNDETLSDADLEAIAARVRARGALLRNHKSENDYLSTSDAVSGRAEVKPFKETSKNSSRNVEPTSEDVTIYYSDVLDKPSQFVVKVNHKSSCLADLYKKAGDGNLLWTEEDSESVPKSSPDLPKKYENNENFWASVLGDRSCEPMDEKIRSRLIPAGMSDY</sequence>
<evidence type="ECO:0000256" key="1">
    <source>
        <dbReference type="SAM" id="MobiDB-lite"/>
    </source>
</evidence>
<dbReference type="SMART" id="SM00474">
    <property type="entry name" value="35EXOc"/>
    <property type="match status" value="1"/>
</dbReference>
<dbReference type="GO" id="GO:0003676">
    <property type="term" value="F:nucleic acid binding"/>
    <property type="evidence" value="ECO:0007669"/>
    <property type="project" value="InterPro"/>
</dbReference>
<dbReference type="InterPro" id="IPR002562">
    <property type="entry name" value="3'-5'_exonuclease_dom"/>
</dbReference>
<dbReference type="Proteomes" id="UP000499080">
    <property type="component" value="Unassembled WGS sequence"/>
</dbReference>
<dbReference type="GO" id="GO:1990923">
    <property type="term" value="C:PET complex"/>
    <property type="evidence" value="ECO:0007669"/>
    <property type="project" value="TreeGrafter"/>
</dbReference>
<dbReference type="AlphaFoldDB" id="A0A4Y2RZ33"/>
<dbReference type="GO" id="GO:0034587">
    <property type="term" value="P:piRNA processing"/>
    <property type="evidence" value="ECO:0007669"/>
    <property type="project" value="TreeGrafter"/>
</dbReference>
<dbReference type="InterPro" id="IPR012337">
    <property type="entry name" value="RNaseH-like_sf"/>
</dbReference>
<protein>
    <submittedName>
        <fullName evidence="3">PiRNA biogenesis protein EXD1</fullName>
    </submittedName>
</protein>
<feature type="compositionally biased region" description="Polar residues" evidence="1">
    <location>
        <begin position="734"/>
        <end position="743"/>
    </location>
</feature>
<dbReference type="InterPro" id="IPR036397">
    <property type="entry name" value="RNaseH_sf"/>
</dbReference>
<dbReference type="EMBL" id="BGPR01018832">
    <property type="protein sequence ID" value="GBN80255.1"/>
    <property type="molecule type" value="Genomic_DNA"/>
</dbReference>
<feature type="compositionally biased region" description="Polar residues" evidence="1">
    <location>
        <begin position="487"/>
        <end position="497"/>
    </location>
</feature>
<reference evidence="3 4" key="1">
    <citation type="journal article" date="2019" name="Sci. Rep.">
        <title>Orb-weaving spider Araneus ventricosus genome elucidates the spidroin gene catalogue.</title>
        <authorList>
            <person name="Kono N."/>
            <person name="Nakamura H."/>
            <person name="Ohtoshi R."/>
            <person name="Moran D.A.P."/>
            <person name="Shinohara A."/>
            <person name="Yoshida Y."/>
            <person name="Fujiwara M."/>
            <person name="Mori M."/>
            <person name="Tomita M."/>
            <person name="Arakawa K."/>
        </authorList>
    </citation>
    <scope>NUCLEOTIDE SEQUENCE [LARGE SCALE GENOMIC DNA]</scope>
</reference>
<feature type="compositionally biased region" description="Polar residues" evidence="1">
    <location>
        <begin position="544"/>
        <end position="557"/>
    </location>
</feature>
<feature type="compositionally biased region" description="Basic and acidic residues" evidence="1">
    <location>
        <begin position="724"/>
        <end position="733"/>
    </location>
</feature>
<dbReference type="Pfam" id="PF01612">
    <property type="entry name" value="DNA_pol_A_exo1"/>
    <property type="match status" value="1"/>
</dbReference>
<dbReference type="PANTHER" id="PTHR46628:SF1">
    <property type="entry name" value="PIRNA BIOGENESIS PROTEIN EXD1"/>
    <property type="match status" value="1"/>
</dbReference>